<sequence length="493" mass="56509">MSMPYKYIVIFLFLLPVIVYSCLFNPCRYEFCKNGGNCSLNEYCNAECECQSGYSGIRCDVEVINGSDSNCMLCPDYQVCVETNGNWSCEPMSSTPTPLPRTTESDTTTSPELRNSSWDVCSENYQNRTQLDRRCLGFECVYGKCNKTIEDINEIPTLIAKCDCDQGATGTKCEFQCCIDCGHGFCQYSISDQKPFCNCEPEYTGEYCQELRPTHAPPVSNPLWIWWLVGGCTLALLLLIFLLIVIPYCLWKKRVLVVMKIAYFFQPYEENDDKVWDAFVSYKSAGGDEDFVLNKLQPVLEDKFGFRLCLHYRDFVIGAAIFDNILEAINNSRRTILVLSPRFLDSEWTRYEYQVALQEMLKKKHRIIPLILEDISDIENIDETLKQILDSITYIKWPDNDKKEKHFWKTLQLSLPKKREGSGGSSTQTDVTVAELSDTESPVIAPPVSSDIEDVTVGFRTNSYLYQNIAFSNENDNDYCNTNTGKCYQIYHF</sequence>
<evidence type="ECO:0000259" key="10">
    <source>
        <dbReference type="PROSITE" id="PS50026"/>
    </source>
</evidence>
<comment type="subcellular location">
    <subcellularLocation>
        <location evidence="1">Membrane</location>
    </subcellularLocation>
</comment>
<dbReference type="SMART" id="SM00181">
    <property type="entry name" value="EGF"/>
    <property type="match status" value="3"/>
</dbReference>
<dbReference type="InterPro" id="IPR035897">
    <property type="entry name" value="Toll_tir_struct_dom_sf"/>
</dbReference>
<feature type="domain" description="TIR" evidence="11">
    <location>
        <begin position="274"/>
        <end position="415"/>
    </location>
</feature>
<dbReference type="InterPro" id="IPR000742">
    <property type="entry name" value="EGF"/>
</dbReference>
<dbReference type="PROSITE" id="PS00022">
    <property type="entry name" value="EGF_1"/>
    <property type="match status" value="3"/>
</dbReference>
<dbReference type="PRINTS" id="PR01537">
    <property type="entry name" value="INTRLKN1R1F"/>
</dbReference>
<feature type="transmembrane region" description="Helical" evidence="8">
    <location>
        <begin position="224"/>
        <end position="251"/>
    </location>
</feature>
<feature type="signal peptide" evidence="9">
    <location>
        <begin position="1"/>
        <end position="21"/>
    </location>
</feature>
<keyword evidence="3 9" id="KW-0732">Signal</keyword>
<organism evidence="12 13">
    <name type="scientific">Crassostrea virginica</name>
    <name type="common">Eastern oyster</name>
    <dbReference type="NCBI Taxonomy" id="6565"/>
    <lineage>
        <taxon>Eukaryota</taxon>
        <taxon>Metazoa</taxon>
        <taxon>Spiralia</taxon>
        <taxon>Lophotrochozoa</taxon>
        <taxon>Mollusca</taxon>
        <taxon>Bivalvia</taxon>
        <taxon>Autobranchia</taxon>
        <taxon>Pteriomorphia</taxon>
        <taxon>Ostreida</taxon>
        <taxon>Ostreoidea</taxon>
        <taxon>Ostreidae</taxon>
        <taxon>Crassostrea</taxon>
    </lineage>
</organism>
<protein>
    <submittedName>
        <fullName evidence="13">Toll-like receptor 4</fullName>
    </submittedName>
</protein>
<evidence type="ECO:0000256" key="3">
    <source>
        <dbReference type="ARBA" id="ARBA00022729"/>
    </source>
</evidence>
<keyword evidence="12" id="KW-1185">Reference proteome</keyword>
<dbReference type="PANTHER" id="PTHR24365:SF541">
    <property type="entry name" value="PROTEIN TOLL-RELATED"/>
    <property type="match status" value="1"/>
</dbReference>
<comment type="caution">
    <text evidence="6">Lacks conserved residue(s) required for the propagation of feature annotation.</text>
</comment>
<feature type="region of interest" description="Disordered" evidence="7">
    <location>
        <begin position="91"/>
        <end position="111"/>
    </location>
</feature>
<evidence type="ECO:0000256" key="6">
    <source>
        <dbReference type="PROSITE-ProRule" id="PRU00076"/>
    </source>
</evidence>
<keyword evidence="6" id="KW-0245">EGF-like domain</keyword>
<dbReference type="PROSITE" id="PS50026">
    <property type="entry name" value="EGF_3"/>
    <property type="match status" value="1"/>
</dbReference>
<feature type="domain" description="EGF-like" evidence="10">
    <location>
        <begin position="23"/>
        <end position="60"/>
    </location>
</feature>
<gene>
    <name evidence="13" type="primary">LOC111118628</name>
</gene>
<dbReference type="PROSITE" id="PS51257">
    <property type="entry name" value="PROKAR_LIPOPROTEIN"/>
    <property type="match status" value="1"/>
</dbReference>
<keyword evidence="6" id="KW-1015">Disulfide bond</keyword>
<feature type="disulfide bond" evidence="6">
    <location>
        <begin position="50"/>
        <end position="59"/>
    </location>
</feature>
<keyword evidence="4 8" id="KW-1133">Transmembrane helix</keyword>
<accession>A0A8B8CDY1</accession>
<evidence type="ECO:0000313" key="13">
    <source>
        <dbReference type="RefSeq" id="XP_022313895.1"/>
    </source>
</evidence>
<proteinExistence type="predicted"/>
<evidence type="ECO:0000256" key="8">
    <source>
        <dbReference type="SAM" id="Phobius"/>
    </source>
</evidence>
<dbReference type="Gene3D" id="3.40.50.10140">
    <property type="entry name" value="Toll/interleukin-1 receptor homology (TIR) domain"/>
    <property type="match status" value="1"/>
</dbReference>
<feature type="chain" id="PRO_5034528436" evidence="9">
    <location>
        <begin position="22"/>
        <end position="493"/>
    </location>
</feature>
<dbReference type="OrthoDB" id="1421090at2759"/>
<dbReference type="InterPro" id="IPR000157">
    <property type="entry name" value="TIR_dom"/>
</dbReference>
<dbReference type="AlphaFoldDB" id="A0A8B8CDY1"/>
<dbReference type="SMART" id="SM00255">
    <property type="entry name" value="TIR"/>
    <property type="match status" value="1"/>
</dbReference>
<dbReference type="Pfam" id="PF01582">
    <property type="entry name" value="TIR"/>
    <property type="match status" value="1"/>
</dbReference>
<dbReference type="GO" id="GO:0038023">
    <property type="term" value="F:signaling receptor activity"/>
    <property type="evidence" value="ECO:0007669"/>
    <property type="project" value="TreeGrafter"/>
</dbReference>
<evidence type="ECO:0000256" key="7">
    <source>
        <dbReference type="SAM" id="MobiDB-lite"/>
    </source>
</evidence>
<dbReference type="GO" id="GO:0005886">
    <property type="term" value="C:plasma membrane"/>
    <property type="evidence" value="ECO:0007669"/>
    <property type="project" value="TreeGrafter"/>
</dbReference>
<evidence type="ECO:0000313" key="12">
    <source>
        <dbReference type="Proteomes" id="UP000694844"/>
    </source>
</evidence>
<dbReference type="GO" id="GO:0007165">
    <property type="term" value="P:signal transduction"/>
    <property type="evidence" value="ECO:0007669"/>
    <property type="project" value="InterPro"/>
</dbReference>
<keyword evidence="5 8" id="KW-0472">Membrane</keyword>
<dbReference type="KEGG" id="cvn:111118628"/>
<dbReference type="PROSITE" id="PS01186">
    <property type="entry name" value="EGF_2"/>
    <property type="match status" value="1"/>
</dbReference>
<evidence type="ECO:0000256" key="9">
    <source>
        <dbReference type="SAM" id="SignalP"/>
    </source>
</evidence>
<dbReference type="RefSeq" id="XP_022313895.1">
    <property type="nucleotide sequence ID" value="XM_022458187.1"/>
</dbReference>
<keyword evidence="2 8" id="KW-0812">Transmembrane</keyword>
<evidence type="ECO:0000256" key="2">
    <source>
        <dbReference type="ARBA" id="ARBA00022692"/>
    </source>
</evidence>
<evidence type="ECO:0000256" key="4">
    <source>
        <dbReference type="ARBA" id="ARBA00022989"/>
    </source>
</evidence>
<dbReference type="PANTHER" id="PTHR24365">
    <property type="entry name" value="TOLL-LIKE RECEPTOR"/>
    <property type="match status" value="1"/>
</dbReference>
<evidence type="ECO:0000256" key="1">
    <source>
        <dbReference type="ARBA" id="ARBA00004370"/>
    </source>
</evidence>
<dbReference type="Proteomes" id="UP000694844">
    <property type="component" value="Chromosome 2"/>
</dbReference>
<dbReference type="GeneID" id="111118628"/>
<evidence type="ECO:0000256" key="5">
    <source>
        <dbReference type="ARBA" id="ARBA00023136"/>
    </source>
</evidence>
<evidence type="ECO:0000259" key="11">
    <source>
        <dbReference type="PROSITE" id="PS50104"/>
    </source>
</evidence>
<reference evidence="13" key="1">
    <citation type="submission" date="2025-08" db="UniProtKB">
        <authorList>
            <consortium name="RefSeq"/>
        </authorList>
    </citation>
    <scope>IDENTIFICATION</scope>
    <source>
        <tissue evidence="13">Whole sample</tissue>
    </source>
</reference>
<name>A0A8B8CDY1_CRAVI</name>
<dbReference type="PROSITE" id="PS50104">
    <property type="entry name" value="TIR"/>
    <property type="match status" value="1"/>
</dbReference>
<dbReference type="SUPFAM" id="SSF52200">
    <property type="entry name" value="Toll/Interleukin receptor TIR domain"/>
    <property type="match status" value="1"/>
</dbReference>